<proteinExistence type="inferred from homology"/>
<dbReference type="PIRSF" id="PIRSF000161">
    <property type="entry name" value="DHPR"/>
    <property type="match status" value="1"/>
</dbReference>
<feature type="binding site" evidence="13">
    <location>
        <begin position="117"/>
        <end position="120"/>
    </location>
    <ligand>
        <name>NAD(+)</name>
        <dbReference type="ChEBI" id="CHEBI:57540"/>
    </ligand>
</feature>
<comment type="catalytic activity">
    <reaction evidence="12 13">
        <text>(S)-2,3,4,5-tetrahydrodipicolinate + NAD(+) + H2O = (2S,4S)-4-hydroxy-2,3,4,5-tetrahydrodipicolinate + NADH + H(+)</text>
        <dbReference type="Rhea" id="RHEA:35323"/>
        <dbReference type="ChEBI" id="CHEBI:15377"/>
        <dbReference type="ChEBI" id="CHEBI:15378"/>
        <dbReference type="ChEBI" id="CHEBI:16845"/>
        <dbReference type="ChEBI" id="CHEBI:57540"/>
        <dbReference type="ChEBI" id="CHEBI:57945"/>
        <dbReference type="ChEBI" id="CHEBI:67139"/>
        <dbReference type="EC" id="1.17.1.8"/>
    </reaction>
</comment>
<accession>A0A432YZ89</accession>
<evidence type="ECO:0000259" key="15">
    <source>
        <dbReference type="Pfam" id="PF05173"/>
    </source>
</evidence>
<keyword evidence="4 13" id="KW-0521">NADP</keyword>
<dbReference type="CDD" id="cd02274">
    <property type="entry name" value="DHDPR_N"/>
    <property type="match status" value="1"/>
</dbReference>
<dbReference type="Gene3D" id="3.30.360.10">
    <property type="entry name" value="Dihydrodipicolinate Reductase, domain 2"/>
    <property type="match status" value="1"/>
</dbReference>
<protein>
    <recommendedName>
        <fullName evidence="10 13">4-hydroxy-tetrahydrodipicolinate reductase</fullName>
        <shortName evidence="13">HTPA reductase</shortName>
        <ecNumber evidence="10 13">1.17.1.8</ecNumber>
    </recommendedName>
</protein>
<keyword evidence="17" id="KW-1185">Reference proteome</keyword>
<keyword evidence="2 13" id="KW-0963">Cytoplasm</keyword>
<feature type="binding site" evidence="13">
    <location>
        <begin position="159"/>
        <end position="160"/>
    </location>
    <ligand>
        <name>(S)-2,3,4,5-tetrahydrodipicolinate</name>
        <dbReference type="ChEBI" id="CHEBI:16845"/>
    </ligand>
</feature>
<feature type="binding site" evidence="13">
    <location>
        <position position="150"/>
    </location>
    <ligand>
        <name>(S)-2,3,4,5-tetrahydrodipicolinate</name>
        <dbReference type="ChEBI" id="CHEBI:16845"/>
    </ligand>
</feature>
<dbReference type="Pfam" id="PF05173">
    <property type="entry name" value="DapB_C"/>
    <property type="match status" value="1"/>
</dbReference>
<dbReference type="UniPathway" id="UPA00034">
    <property type="reaction ID" value="UER00018"/>
</dbReference>
<evidence type="ECO:0000256" key="3">
    <source>
        <dbReference type="ARBA" id="ARBA00022605"/>
    </source>
</evidence>
<dbReference type="PROSITE" id="PS01298">
    <property type="entry name" value="DAPB"/>
    <property type="match status" value="1"/>
</dbReference>
<dbReference type="GO" id="GO:0008839">
    <property type="term" value="F:4-hydroxy-tetrahydrodipicolinate reductase"/>
    <property type="evidence" value="ECO:0007669"/>
    <property type="project" value="UniProtKB-UniRule"/>
</dbReference>
<dbReference type="Proteomes" id="UP000288058">
    <property type="component" value="Unassembled WGS sequence"/>
</dbReference>
<dbReference type="GO" id="GO:0050661">
    <property type="term" value="F:NADP binding"/>
    <property type="evidence" value="ECO:0007669"/>
    <property type="project" value="UniProtKB-UniRule"/>
</dbReference>
<feature type="binding site" evidence="13">
    <location>
        <begin position="8"/>
        <end position="13"/>
    </location>
    <ligand>
        <name>NAD(+)</name>
        <dbReference type="ChEBI" id="CHEBI:57540"/>
    </ligand>
</feature>
<comment type="caution">
    <text evidence="13">Lacks conserved residue(s) required for the propagation of feature annotation.</text>
</comment>
<evidence type="ECO:0000259" key="14">
    <source>
        <dbReference type="Pfam" id="PF01113"/>
    </source>
</evidence>
<evidence type="ECO:0000256" key="1">
    <source>
        <dbReference type="ARBA" id="ARBA00006642"/>
    </source>
</evidence>
<dbReference type="GO" id="GO:0019877">
    <property type="term" value="P:diaminopimelate biosynthetic process"/>
    <property type="evidence" value="ECO:0007669"/>
    <property type="project" value="UniProtKB-UniRule"/>
</dbReference>
<reference evidence="17" key="1">
    <citation type="journal article" date="2018" name="Front. Microbiol.">
        <title>Genome-Based Analysis Reveals the Taxonomy and Diversity of the Family Idiomarinaceae.</title>
        <authorList>
            <person name="Liu Y."/>
            <person name="Lai Q."/>
            <person name="Shao Z."/>
        </authorList>
    </citation>
    <scope>NUCLEOTIDE SEQUENCE [LARGE SCALE GENOMIC DNA]</scope>
    <source>
        <strain evidence="17">R22</strain>
    </source>
</reference>
<dbReference type="NCBIfam" id="TIGR00036">
    <property type="entry name" value="dapB"/>
    <property type="match status" value="1"/>
</dbReference>
<dbReference type="AlphaFoldDB" id="A0A432YZ89"/>
<evidence type="ECO:0000256" key="9">
    <source>
        <dbReference type="ARBA" id="ARBA00037922"/>
    </source>
</evidence>
<dbReference type="EC" id="1.17.1.8" evidence="10 13"/>
<keyword evidence="7 13" id="KW-0520">NAD</keyword>
<feature type="binding site" evidence="13">
    <location>
        <position position="36"/>
    </location>
    <ligand>
        <name>NADP(+)</name>
        <dbReference type="ChEBI" id="CHEBI:58349"/>
    </ligand>
</feature>
<dbReference type="HAMAP" id="MF_00102">
    <property type="entry name" value="DapB"/>
    <property type="match status" value="1"/>
</dbReference>
<feature type="active site" description="Proton donor/acceptor" evidence="13">
    <location>
        <position position="149"/>
    </location>
</feature>
<dbReference type="GO" id="GO:0009089">
    <property type="term" value="P:lysine biosynthetic process via diaminopimelate"/>
    <property type="evidence" value="ECO:0007669"/>
    <property type="project" value="UniProtKB-UniRule"/>
</dbReference>
<dbReference type="GO" id="GO:0051287">
    <property type="term" value="F:NAD binding"/>
    <property type="evidence" value="ECO:0007669"/>
    <property type="project" value="UniProtKB-UniRule"/>
</dbReference>
<dbReference type="OrthoDB" id="9790352at2"/>
<dbReference type="PANTHER" id="PTHR20836:SF0">
    <property type="entry name" value="4-HYDROXY-TETRAHYDRODIPICOLINATE REDUCTASE 1, CHLOROPLASTIC-RELATED"/>
    <property type="match status" value="1"/>
</dbReference>
<comment type="similarity">
    <text evidence="1 13">Belongs to the DapB family.</text>
</comment>
<keyword evidence="8 13" id="KW-0457">Lysine biosynthesis</keyword>
<comment type="caution">
    <text evidence="13">Was originally thought to be a dihydrodipicolinate reductase (DHDPR), catalyzing the conversion of dihydrodipicolinate to tetrahydrodipicolinate. However, it was shown in E.coli that the substrate of the enzymatic reaction is not dihydrodipicolinate (DHDP) but in fact (2S,4S)-4-hydroxy-2,3,4,5-tetrahydrodipicolinic acid (HTPA), the product released by the DapA-catalyzed reaction.</text>
</comment>
<feature type="active site" description="Proton donor" evidence="13">
    <location>
        <position position="153"/>
    </location>
</feature>
<evidence type="ECO:0000256" key="2">
    <source>
        <dbReference type="ARBA" id="ARBA00022490"/>
    </source>
</evidence>
<keyword evidence="3 13" id="KW-0028">Amino-acid biosynthesis</keyword>
<dbReference type="Pfam" id="PF01113">
    <property type="entry name" value="DapB_N"/>
    <property type="match status" value="1"/>
</dbReference>
<dbReference type="RefSeq" id="WP_126782127.1">
    <property type="nucleotide sequence ID" value="NZ_PIQC01000005.1"/>
</dbReference>
<comment type="pathway">
    <text evidence="9 13">Amino-acid biosynthesis; L-lysine biosynthesis via DAP pathway; (S)-tetrahydrodipicolinate from L-aspartate: step 4/4.</text>
</comment>
<dbReference type="GO" id="GO:0005737">
    <property type="term" value="C:cytoplasm"/>
    <property type="evidence" value="ECO:0007669"/>
    <property type="project" value="UniProtKB-SubCell"/>
</dbReference>
<evidence type="ECO:0000256" key="4">
    <source>
        <dbReference type="ARBA" id="ARBA00022857"/>
    </source>
</evidence>
<comment type="subcellular location">
    <subcellularLocation>
        <location evidence="13">Cytoplasm</location>
    </subcellularLocation>
</comment>
<evidence type="ECO:0000256" key="7">
    <source>
        <dbReference type="ARBA" id="ARBA00023027"/>
    </source>
</evidence>
<evidence type="ECO:0000256" key="8">
    <source>
        <dbReference type="ARBA" id="ARBA00023154"/>
    </source>
</evidence>
<evidence type="ECO:0000256" key="5">
    <source>
        <dbReference type="ARBA" id="ARBA00022915"/>
    </source>
</evidence>
<evidence type="ECO:0000256" key="10">
    <source>
        <dbReference type="ARBA" id="ARBA00038983"/>
    </source>
</evidence>
<organism evidence="16 17">
    <name type="scientific">Idiomarina ramblicola</name>
    <dbReference type="NCBI Taxonomy" id="263724"/>
    <lineage>
        <taxon>Bacteria</taxon>
        <taxon>Pseudomonadati</taxon>
        <taxon>Pseudomonadota</taxon>
        <taxon>Gammaproteobacteria</taxon>
        <taxon>Alteromonadales</taxon>
        <taxon>Idiomarinaceae</taxon>
        <taxon>Idiomarina</taxon>
    </lineage>
</organism>
<dbReference type="InterPro" id="IPR022663">
    <property type="entry name" value="DapB_C"/>
</dbReference>
<evidence type="ECO:0000256" key="13">
    <source>
        <dbReference type="HAMAP-Rule" id="MF_00102"/>
    </source>
</evidence>
<name>A0A432YZ89_9GAMM</name>
<comment type="caution">
    <text evidence="16">The sequence shown here is derived from an EMBL/GenBank/DDBJ whole genome shotgun (WGS) entry which is preliminary data.</text>
</comment>
<evidence type="ECO:0000313" key="16">
    <source>
        <dbReference type="EMBL" id="RUO68930.1"/>
    </source>
</evidence>
<dbReference type="SUPFAM" id="SSF51735">
    <property type="entry name" value="NAD(P)-binding Rossmann-fold domains"/>
    <property type="match status" value="1"/>
</dbReference>
<evidence type="ECO:0000313" key="17">
    <source>
        <dbReference type="Proteomes" id="UP000288058"/>
    </source>
</evidence>
<comment type="function">
    <text evidence="13">Catalyzes the conversion of 4-hydroxy-tetrahydrodipicolinate (HTPA) to tetrahydrodipicolinate.</text>
</comment>
<feature type="domain" description="Dihydrodipicolinate reductase N-terminal" evidence="14">
    <location>
        <begin position="2"/>
        <end position="119"/>
    </location>
</feature>
<evidence type="ECO:0000256" key="11">
    <source>
        <dbReference type="ARBA" id="ARBA00049080"/>
    </source>
</evidence>
<keyword evidence="6 13" id="KW-0560">Oxidoreductase</keyword>
<feature type="domain" description="Dihydrodipicolinate reductase C-terminal" evidence="15">
    <location>
        <begin position="123"/>
        <end position="256"/>
    </location>
</feature>
<dbReference type="SUPFAM" id="SSF55347">
    <property type="entry name" value="Glyceraldehyde-3-phosphate dehydrogenase-like, C-terminal domain"/>
    <property type="match status" value="1"/>
</dbReference>
<dbReference type="InterPro" id="IPR022664">
    <property type="entry name" value="DapB_N_CS"/>
</dbReference>
<dbReference type="InterPro" id="IPR036291">
    <property type="entry name" value="NAD(P)-bd_dom_sf"/>
</dbReference>
<dbReference type="InterPro" id="IPR000846">
    <property type="entry name" value="DapB_N"/>
</dbReference>
<comment type="catalytic activity">
    <reaction evidence="11 13">
        <text>(S)-2,3,4,5-tetrahydrodipicolinate + NADP(+) + H2O = (2S,4S)-4-hydroxy-2,3,4,5-tetrahydrodipicolinate + NADPH + H(+)</text>
        <dbReference type="Rhea" id="RHEA:35331"/>
        <dbReference type="ChEBI" id="CHEBI:15377"/>
        <dbReference type="ChEBI" id="CHEBI:15378"/>
        <dbReference type="ChEBI" id="CHEBI:16845"/>
        <dbReference type="ChEBI" id="CHEBI:57783"/>
        <dbReference type="ChEBI" id="CHEBI:58349"/>
        <dbReference type="ChEBI" id="CHEBI:67139"/>
        <dbReference type="EC" id="1.17.1.8"/>
    </reaction>
</comment>
<dbReference type="EMBL" id="PIQC01000005">
    <property type="protein sequence ID" value="RUO68930.1"/>
    <property type="molecule type" value="Genomic_DNA"/>
</dbReference>
<keyword evidence="5 13" id="KW-0220">Diaminopimelate biosynthesis</keyword>
<sequence>MINVGVFGASGRMGKAVIQALTNDSDAKLAAAIVRKNSSSYGQSATENEPVHFISAEELQPDEVDVLIDFSLPEALTENLKLAEQYQLPIVVCTTGLNDKQKERLAQAAETVPVLYASNTSIGIALLEQLVGLSSAALPDADIEIFEAHHRHKKDGPSGTAISLGEAAAKGRNQRWEQVNDGIRGEGPRSDDGIGFSVMRAADIVGEHQVTLAVAGERIEIGHRVSDRKIFADGALRAGKWLQEQAPGLYSLQDTLDLQNILQRMLKR</sequence>
<evidence type="ECO:0000256" key="12">
    <source>
        <dbReference type="ARBA" id="ARBA00049396"/>
    </source>
</evidence>
<dbReference type="GO" id="GO:0016726">
    <property type="term" value="F:oxidoreductase activity, acting on CH or CH2 groups, NAD or NADP as acceptor"/>
    <property type="evidence" value="ECO:0007669"/>
    <property type="project" value="UniProtKB-UniRule"/>
</dbReference>
<evidence type="ECO:0000256" key="6">
    <source>
        <dbReference type="ARBA" id="ARBA00023002"/>
    </source>
</evidence>
<dbReference type="Gene3D" id="3.40.50.720">
    <property type="entry name" value="NAD(P)-binding Rossmann-like Domain"/>
    <property type="match status" value="1"/>
</dbReference>
<gene>
    <name evidence="13" type="primary">dapB</name>
    <name evidence="16" type="ORF">CWI78_08465</name>
</gene>
<feature type="binding site" evidence="13">
    <location>
        <begin position="93"/>
        <end position="95"/>
    </location>
    <ligand>
        <name>NAD(+)</name>
        <dbReference type="ChEBI" id="CHEBI:57540"/>
    </ligand>
</feature>
<dbReference type="PANTHER" id="PTHR20836">
    <property type="entry name" value="DIHYDRODIPICOLINATE REDUCTASE"/>
    <property type="match status" value="1"/>
</dbReference>
<dbReference type="InterPro" id="IPR023940">
    <property type="entry name" value="DHDPR_bac"/>
</dbReference>
<comment type="subunit">
    <text evidence="13">Homotetramer.</text>
</comment>